<name>A0AAE1UT44_9SOLA</name>
<protein>
    <submittedName>
        <fullName evidence="2">Uncharacterized protein</fullName>
    </submittedName>
</protein>
<feature type="region of interest" description="Disordered" evidence="1">
    <location>
        <begin position="1"/>
        <end position="28"/>
    </location>
</feature>
<feature type="compositionally biased region" description="Acidic residues" evidence="1">
    <location>
        <begin position="19"/>
        <end position="28"/>
    </location>
</feature>
<gene>
    <name evidence="2" type="ORF">RND71_036857</name>
</gene>
<accession>A0AAE1UT44</accession>
<reference evidence="2" key="1">
    <citation type="submission" date="2023-12" db="EMBL/GenBank/DDBJ databases">
        <title>Genome assembly of Anisodus tanguticus.</title>
        <authorList>
            <person name="Wang Y.-J."/>
        </authorList>
    </citation>
    <scope>NUCLEOTIDE SEQUENCE</scope>
    <source>
        <strain evidence="2">KB-2021</strain>
        <tissue evidence="2">Leaf</tissue>
    </source>
</reference>
<proteinExistence type="predicted"/>
<organism evidence="2 3">
    <name type="scientific">Anisodus tanguticus</name>
    <dbReference type="NCBI Taxonomy" id="243964"/>
    <lineage>
        <taxon>Eukaryota</taxon>
        <taxon>Viridiplantae</taxon>
        <taxon>Streptophyta</taxon>
        <taxon>Embryophyta</taxon>
        <taxon>Tracheophyta</taxon>
        <taxon>Spermatophyta</taxon>
        <taxon>Magnoliopsida</taxon>
        <taxon>eudicotyledons</taxon>
        <taxon>Gunneridae</taxon>
        <taxon>Pentapetalae</taxon>
        <taxon>asterids</taxon>
        <taxon>lamiids</taxon>
        <taxon>Solanales</taxon>
        <taxon>Solanaceae</taxon>
        <taxon>Solanoideae</taxon>
        <taxon>Hyoscyameae</taxon>
        <taxon>Anisodus</taxon>
    </lineage>
</organism>
<evidence type="ECO:0000313" key="3">
    <source>
        <dbReference type="Proteomes" id="UP001291623"/>
    </source>
</evidence>
<comment type="caution">
    <text evidence="2">The sequence shown here is derived from an EMBL/GenBank/DDBJ whole genome shotgun (WGS) entry which is preliminary data.</text>
</comment>
<sequence length="80" mass="9348">MQAIILKFASSSSKQGSSSEEEEPEIDIEDDAKFLATVNFEKVVKRKNTRNKKQTKFRQKKMPTERYFLKGNSKSQKFQQ</sequence>
<feature type="compositionally biased region" description="Basic residues" evidence="1">
    <location>
        <begin position="47"/>
        <end position="61"/>
    </location>
</feature>
<dbReference type="Proteomes" id="UP001291623">
    <property type="component" value="Unassembled WGS sequence"/>
</dbReference>
<feature type="region of interest" description="Disordered" evidence="1">
    <location>
        <begin position="47"/>
        <end position="80"/>
    </location>
</feature>
<keyword evidence="3" id="KW-1185">Reference proteome</keyword>
<evidence type="ECO:0000313" key="2">
    <source>
        <dbReference type="EMBL" id="KAK4343763.1"/>
    </source>
</evidence>
<dbReference type="AlphaFoldDB" id="A0AAE1UT44"/>
<evidence type="ECO:0000256" key="1">
    <source>
        <dbReference type="SAM" id="MobiDB-lite"/>
    </source>
</evidence>
<dbReference type="EMBL" id="JAVYJV010000020">
    <property type="protein sequence ID" value="KAK4343763.1"/>
    <property type="molecule type" value="Genomic_DNA"/>
</dbReference>